<name>A0AAV7PN72_PLEWA</name>
<organism evidence="2 3">
    <name type="scientific">Pleurodeles waltl</name>
    <name type="common">Iberian ribbed newt</name>
    <dbReference type="NCBI Taxonomy" id="8319"/>
    <lineage>
        <taxon>Eukaryota</taxon>
        <taxon>Metazoa</taxon>
        <taxon>Chordata</taxon>
        <taxon>Craniata</taxon>
        <taxon>Vertebrata</taxon>
        <taxon>Euteleostomi</taxon>
        <taxon>Amphibia</taxon>
        <taxon>Batrachia</taxon>
        <taxon>Caudata</taxon>
        <taxon>Salamandroidea</taxon>
        <taxon>Salamandridae</taxon>
        <taxon>Pleurodelinae</taxon>
        <taxon>Pleurodeles</taxon>
    </lineage>
</organism>
<feature type="compositionally biased region" description="Polar residues" evidence="1">
    <location>
        <begin position="1"/>
        <end position="13"/>
    </location>
</feature>
<protein>
    <submittedName>
        <fullName evidence="2">Uncharacterized protein</fullName>
    </submittedName>
</protein>
<comment type="caution">
    <text evidence="2">The sequence shown here is derived from an EMBL/GenBank/DDBJ whole genome shotgun (WGS) entry which is preliminary data.</text>
</comment>
<accession>A0AAV7PN72</accession>
<keyword evidence="3" id="KW-1185">Reference proteome</keyword>
<gene>
    <name evidence="2" type="ORF">NDU88_007893</name>
</gene>
<evidence type="ECO:0000313" key="3">
    <source>
        <dbReference type="Proteomes" id="UP001066276"/>
    </source>
</evidence>
<evidence type="ECO:0000313" key="2">
    <source>
        <dbReference type="EMBL" id="KAJ1129525.1"/>
    </source>
</evidence>
<dbReference type="AlphaFoldDB" id="A0AAV7PN72"/>
<feature type="compositionally biased region" description="Low complexity" evidence="1">
    <location>
        <begin position="44"/>
        <end position="62"/>
    </location>
</feature>
<evidence type="ECO:0000256" key="1">
    <source>
        <dbReference type="SAM" id="MobiDB-lite"/>
    </source>
</evidence>
<feature type="region of interest" description="Disordered" evidence="1">
    <location>
        <begin position="41"/>
        <end position="117"/>
    </location>
</feature>
<sequence>MSTSTGRAQTSTGPLFFAPAQPPGTKLRAVARGDLGCRCTHPKAAAPPRGPQAARRPRSPQGGPFFCPITGVRRSEPLQPRFSLSGRLLRSRSAPKSRAPAERQAPRGRRCSPSICY</sequence>
<dbReference type="Proteomes" id="UP001066276">
    <property type="component" value="Chromosome 7"/>
</dbReference>
<feature type="region of interest" description="Disordered" evidence="1">
    <location>
        <begin position="1"/>
        <end position="23"/>
    </location>
</feature>
<reference evidence="2" key="1">
    <citation type="journal article" date="2022" name="bioRxiv">
        <title>Sequencing and chromosome-scale assembly of the giantPleurodeles waltlgenome.</title>
        <authorList>
            <person name="Brown T."/>
            <person name="Elewa A."/>
            <person name="Iarovenko S."/>
            <person name="Subramanian E."/>
            <person name="Araus A.J."/>
            <person name="Petzold A."/>
            <person name="Susuki M."/>
            <person name="Suzuki K.-i.T."/>
            <person name="Hayashi T."/>
            <person name="Toyoda A."/>
            <person name="Oliveira C."/>
            <person name="Osipova E."/>
            <person name="Leigh N.D."/>
            <person name="Simon A."/>
            <person name="Yun M.H."/>
        </authorList>
    </citation>
    <scope>NUCLEOTIDE SEQUENCE</scope>
    <source>
        <strain evidence="2">20211129_DDA</strain>
        <tissue evidence="2">Liver</tissue>
    </source>
</reference>
<dbReference type="EMBL" id="JANPWB010000011">
    <property type="protein sequence ID" value="KAJ1129525.1"/>
    <property type="molecule type" value="Genomic_DNA"/>
</dbReference>
<proteinExistence type="predicted"/>